<evidence type="ECO:0008006" key="3">
    <source>
        <dbReference type="Google" id="ProtNLM"/>
    </source>
</evidence>
<gene>
    <name evidence="1" type="ORF">LLUT_LOCUS2467</name>
</gene>
<dbReference type="EMBL" id="CAXHTB010000002">
    <property type="protein sequence ID" value="CAL0301407.1"/>
    <property type="molecule type" value="Genomic_DNA"/>
</dbReference>
<reference evidence="1 2" key="1">
    <citation type="submission" date="2024-03" db="EMBL/GenBank/DDBJ databases">
        <authorList>
            <person name="Martinez-Hernandez J."/>
        </authorList>
    </citation>
    <scope>NUCLEOTIDE SEQUENCE [LARGE SCALE GENOMIC DNA]</scope>
</reference>
<comment type="caution">
    <text evidence="1">The sequence shown here is derived from an EMBL/GenBank/DDBJ whole genome shotgun (WGS) entry which is preliminary data.</text>
</comment>
<evidence type="ECO:0000313" key="1">
    <source>
        <dbReference type="EMBL" id="CAL0301407.1"/>
    </source>
</evidence>
<sequence>MLALEVILFGPGTFTGMIWVWPGTEPPAVTLPSLQPPSGFKVQDEAHYANIYCFLHLKRTYVVGHQEIWGNIGVLHMKELLKLKYLSTYMSQELNSFKMREYENINEMCGRIQSTLNGIKILVKVNISLERNNKILEALQPKWRTIITSVALQRSKDMDGSYEEKKMRKRMEETENNRGILEAMFMLLLVWVPRDKLPSVGVPTPLVRVPLVLPLHVSGVTSELEWLSLYMVGRVHKEVTPGDVVALLQAEGIFTISVHLLGEDLLLLSLLAGENVDDVFKDAGVFLSSIFSSVSPWSMDCVSDCRDVWVRFFGIPVQAWNVDLFHKIAREFGTLLVIDDDALNKSGKHLVGQVSSKSLEVSSDTLEDTTGEFFSSADPLIILKDSAENELVSLDWTPKAHAEKISGKSSFNSQAVEVKQSTRSSSVNHLLKDDFLLCEGKVDTGCHKKGKAIKRVKKKEKKQAIVEWKNFFIDLGDVPLLRKLTESLCQLVIEESSRIFWQFDIEIDTMHCIFKSKFNTSR</sequence>
<protein>
    <recommendedName>
        <fullName evidence="3">DUF4283 domain-containing protein</fullName>
    </recommendedName>
</protein>
<organism evidence="1 2">
    <name type="scientific">Lupinus luteus</name>
    <name type="common">European yellow lupine</name>
    <dbReference type="NCBI Taxonomy" id="3873"/>
    <lineage>
        <taxon>Eukaryota</taxon>
        <taxon>Viridiplantae</taxon>
        <taxon>Streptophyta</taxon>
        <taxon>Embryophyta</taxon>
        <taxon>Tracheophyta</taxon>
        <taxon>Spermatophyta</taxon>
        <taxon>Magnoliopsida</taxon>
        <taxon>eudicotyledons</taxon>
        <taxon>Gunneridae</taxon>
        <taxon>Pentapetalae</taxon>
        <taxon>rosids</taxon>
        <taxon>fabids</taxon>
        <taxon>Fabales</taxon>
        <taxon>Fabaceae</taxon>
        <taxon>Papilionoideae</taxon>
        <taxon>50 kb inversion clade</taxon>
        <taxon>genistoids sensu lato</taxon>
        <taxon>core genistoids</taxon>
        <taxon>Genisteae</taxon>
        <taxon>Lupinus</taxon>
    </lineage>
</organism>
<keyword evidence="2" id="KW-1185">Reference proteome</keyword>
<evidence type="ECO:0000313" key="2">
    <source>
        <dbReference type="Proteomes" id="UP001497480"/>
    </source>
</evidence>
<accession>A0AAV1VX66</accession>
<dbReference type="AlphaFoldDB" id="A0AAV1VX66"/>
<proteinExistence type="predicted"/>
<name>A0AAV1VX66_LUPLU</name>
<dbReference type="Proteomes" id="UP001497480">
    <property type="component" value="Unassembled WGS sequence"/>
</dbReference>